<proteinExistence type="predicted"/>
<gene>
    <name evidence="3" type="ORF">D9757_013895</name>
</gene>
<feature type="compositionally biased region" description="Low complexity" evidence="1">
    <location>
        <begin position="43"/>
        <end position="55"/>
    </location>
</feature>
<evidence type="ECO:0000313" key="3">
    <source>
        <dbReference type="EMBL" id="KAF5344701.1"/>
    </source>
</evidence>
<feature type="region of interest" description="Disordered" evidence="1">
    <location>
        <begin position="315"/>
        <end position="338"/>
    </location>
</feature>
<dbReference type="EMBL" id="JAACJN010000395">
    <property type="protein sequence ID" value="KAF5344701.1"/>
    <property type="molecule type" value="Genomic_DNA"/>
</dbReference>
<feature type="region of interest" description="Disordered" evidence="1">
    <location>
        <begin position="43"/>
        <end position="77"/>
    </location>
</feature>
<evidence type="ECO:0000256" key="1">
    <source>
        <dbReference type="SAM" id="MobiDB-lite"/>
    </source>
</evidence>
<feature type="domain" description="G" evidence="2">
    <location>
        <begin position="84"/>
        <end position="208"/>
    </location>
</feature>
<keyword evidence="4" id="KW-1185">Reference proteome</keyword>
<protein>
    <recommendedName>
        <fullName evidence="2">G domain-containing protein</fullName>
    </recommendedName>
</protein>
<sequence length="727" mass="81365">MVLSLFSCNSLGELCHKSILAYWLIKQKKRLYAGLKMSAVNRPQIPNYQRQQQQNDEATDSGNNRSLVTQPQNKVEEDTTERTVLLFGASGSGKSSIINMLLSKPQTLVSNSAVNPAPFTAEKYRIRINDSLFSIFDLAGLSEGGLFSLSDAQRTLQVLLDNLSDQGRRLHLLILCIRAPRITDVAANNYRLFYQTICRRQVPVVVVVTGLENHGSTMEDWWVQNQDIFGSYRMAFHDHACITTIRGRRLPNGSGFVYEQEYTDSVELVRKLIHQRATPYERGCIVDPRHSGSLWSDITSQLSKHLSSTIANKIRGAGGVGSRRPTVQRASPSKTQSRFGQAAKTLTALVQRSISKQGKTTKALALTATAAEDRKEMYSPFDLTSPLGTGVHLIVYGLPRDSTDSAITSLRSHLKDMYNEPAVDSFYILPGNTEKPVDYAYLGLKPELLFSLPRPTKLLETIRHDLDARNDCGPVHWRAAAGADKSRRVTFSLEGAGTTARGVEQKIMEHFKRMQVNCLASSRDGTEANIHLHFDLASVQDFRKVLSSRFSINGQILTPTAPRLVRPIYGLEVAVVGCSGLKNPRRHLNIHFRRKYGRGAVRKSRMVMDGHICCFVFKDINTTINALQDPFPYSELDCGPPVFLYILNSYGIPFKTNFMRFSPDSPRQDDLKLEEPSIAPAFRQDQKEVIDALKAIVTESRDPLAAEPKLSDRRSRYDSTGAWILPE</sequence>
<dbReference type="InterPro" id="IPR027417">
    <property type="entry name" value="P-loop_NTPase"/>
</dbReference>
<dbReference type="Proteomes" id="UP000518752">
    <property type="component" value="Unassembled WGS sequence"/>
</dbReference>
<dbReference type="GO" id="GO:0005525">
    <property type="term" value="F:GTP binding"/>
    <property type="evidence" value="ECO:0007669"/>
    <property type="project" value="InterPro"/>
</dbReference>
<dbReference type="InterPro" id="IPR006073">
    <property type="entry name" value="GTP-bd"/>
</dbReference>
<evidence type="ECO:0000259" key="2">
    <source>
        <dbReference type="Pfam" id="PF01926"/>
    </source>
</evidence>
<evidence type="ECO:0000313" key="4">
    <source>
        <dbReference type="Proteomes" id="UP000518752"/>
    </source>
</evidence>
<comment type="caution">
    <text evidence="3">The sequence shown here is derived from an EMBL/GenBank/DDBJ whole genome shotgun (WGS) entry which is preliminary data.</text>
</comment>
<accession>A0A8H5CPL5</accession>
<dbReference type="SUPFAM" id="SSF52540">
    <property type="entry name" value="P-loop containing nucleoside triphosphate hydrolases"/>
    <property type="match status" value="1"/>
</dbReference>
<dbReference type="Pfam" id="PF01926">
    <property type="entry name" value="MMR_HSR1"/>
    <property type="match status" value="1"/>
</dbReference>
<name>A0A8H5CPL5_9AGAR</name>
<feature type="compositionally biased region" description="Polar residues" evidence="1">
    <location>
        <begin position="60"/>
        <end position="73"/>
    </location>
</feature>
<dbReference type="Gene3D" id="3.40.50.300">
    <property type="entry name" value="P-loop containing nucleotide triphosphate hydrolases"/>
    <property type="match status" value="1"/>
</dbReference>
<feature type="compositionally biased region" description="Polar residues" evidence="1">
    <location>
        <begin position="328"/>
        <end position="338"/>
    </location>
</feature>
<dbReference type="OrthoDB" id="3059749at2759"/>
<dbReference type="AlphaFoldDB" id="A0A8H5CPL5"/>
<organism evidence="3 4">
    <name type="scientific">Collybiopsis confluens</name>
    <dbReference type="NCBI Taxonomy" id="2823264"/>
    <lineage>
        <taxon>Eukaryota</taxon>
        <taxon>Fungi</taxon>
        <taxon>Dikarya</taxon>
        <taxon>Basidiomycota</taxon>
        <taxon>Agaricomycotina</taxon>
        <taxon>Agaricomycetes</taxon>
        <taxon>Agaricomycetidae</taxon>
        <taxon>Agaricales</taxon>
        <taxon>Marasmiineae</taxon>
        <taxon>Omphalotaceae</taxon>
        <taxon>Collybiopsis</taxon>
    </lineage>
</organism>
<reference evidence="3 4" key="1">
    <citation type="journal article" date="2020" name="ISME J.">
        <title>Uncovering the hidden diversity of litter-decomposition mechanisms in mushroom-forming fungi.</title>
        <authorList>
            <person name="Floudas D."/>
            <person name="Bentzer J."/>
            <person name="Ahren D."/>
            <person name="Johansson T."/>
            <person name="Persson P."/>
            <person name="Tunlid A."/>
        </authorList>
    </citation>
    <scope>NUCLEOTIDE SEQUENCE [LARGE SCALE GENOMIC DNA]</scope>
    <source>
        <strain evidence="3 4">CBS 406.79</strain>
    </source>
</reference>